<dbReference type="InterPro" id="IPR031167">
    <property type="entry name" value="G_OBG"/>
</dbReference>
<dbReference type="InterPro" id="IPR015349">
    <property type="entry name" value="OCT_dom"/>
</dbReference>
<proteinExistence type="inferred from homology"/>
<reference evidence="11" key="1">
    <citation type="submission" date="2021-01" db="EMBL/GenBank/DDBJ databases">
        <authorList>
            <person name="Corre E."/>
            <person name="Pelletier E."/>
            <person name="Niang G."/>
            <person name="Scheremetjew M."/>
            <person name="Finn R."/>
            <person name="Kale V."/>
            <person name="Holt S."/>
            <person name="Cochrane G."/>
            <person name="Meng A."/>
            <person name="Brown T."/>
            <person name="Cohen L."/>
        </authorList>
    </citation>
    <scope>NUCLEOTIDE SEQUENCE</scope>
    <source>
        <strain evidence="11">SL-175</strain>
    </source>
</reference>
<dbReference type="HAMAP" id="MF_01454">
    <property type="entry name" value="GTPase_Obg"/>
    <property type="match status" value="1"/>
</dbReference>
<dbReference type="PANTHER" id="PTHR11702:SF44">
    <property type="entry name" value="GTP-BINDING PROTEIN OBGC, CHLOROPLASTIC"/>
    <property type="match status" value="1"/>
</dbReference>
<dbReference type="NCBIfam" id="TIGR03595">
    <property type="entry name" value="Obg_CgtA_exten"/>
    <property type="match status" value="1"/>
</dbReference>
<organism evidence="11">
    <name type="scientific">Mantoniella antarctica</name>
    <dbReference type="NCBI Taxonomy" id="81844"/>
    <lineage>
        <taxon>Eukaryota</taxon>
        <taxon>Viridiplantae</taxon>
        <taxon>Chlorophyta</taxon>
        <taxon>Mamiellophyceae</taxon>
        <taxon>Mamiellales</taxon>
        <taxon>Mamiellaceae</taxon>
        <taxon>Mantoniella</taxon>
    </lineage>
</organism>
<gene>
    <name evidence="11" type="ORF">MANT1106_LOCUS705</name>
</gene>
<keyword evidence="3" id="KW-0479">Metal-binding</keyword>
<dbReference type="Gene3D" id="2.70.210.12">
    <property type="entry name" value="GTP1/OBG domain"/>
    <property type="match status" value="1"/>
</dbReference>
<dbReference type="InterPro" id="IPR006169">
    <property type="entry name" value="GTP1_OBG_dom"/>
</dbReference>
<dbReference type="InterPro" id="IPR006073">
    <property type="entry name" value="GTP-bd"/>
</dbReference>
<dbReference type="PROSITE" id="PS00905">
    <property type="entry name" value="GTP1_OBG"/>
    <property type="match status" value="1"/>
</dbReference>
<dbReference type="GO" id="GO:0003924">
    <property type="term" value="F:GTPase activity"/>
    <property type="evidence" value="ECO:0007669"/>
    <property type="project" value="InterPro"/>
</dbReference>
<dbReference type="NCBIfam" id="NF008955">
    <property type="entry name" value="PRK12297.1"/>
    <property type="match status" value="1"/>
</dbReference>
<dbReference type="NCBIfam" id="NF008956">
    <property type="entry name" value="PRK12299.1"/>
    <property type="match status" value="1"/>
</dbReference>
<dbReference type="SUPFAM" id="SSF102741">
    <property type="entry name" value="Obg GTP-binding protein C-terminal domain"/>
    <property type="match status" value="1"/>
</dbReference>
<dbReference type="InterPro" id="IPR036726">
    <property type="entry name" value="GTP1_OBG_dom_sf"/>
</dbReference>
<dbReference type="NCBIfam" id="TIGR02729">
    <property type="entry name" value="Obg_CgtA"/>
    <property type="match status" value="1"/>
</dbReference>
<comment type="similarity">
    <text evidence="2">Belongs to the TRAFAC class OBG-HflX-like GTPase superfamily. OBG GTPase family.</text>
</comment>
<dbReference type="InterPro" id="IPR027417">
    <property type="entry name" value="P-loop_NTPase"/>
</dbReference>
<dbReference type="InterPro" id="IPR045086">
    <property type="entry name" value="OBG_GTPase"/>
</dbReference>
<dbReference type="NCBIfam" id="NF008954">
    <property type="entry name" value="PRK12296.1"/>
    <property type="match status" value="1"/>
</dbReference>
<feature type="region of interest" description="Disordered" evidence="7">
    <location>
        <begin position="197"/>
        <end position="222"/>
    </location>
</feature>
<dbReference type="Pfam" id="PF01926">
    <property type="entry name" value="MMR_HSR1"/>
    <property type="match status" value="1"/>
</dbReference>
<dbReference type="PANTHER" id="PTHR11702">
    <property type="entry name" value="DEVELOPMENTALLY REGULATED GTP-BINDING PROTEIN-RELATED"/>
    <property type="match status" value="1"/>
</dbReference>
<accession>A0A7S0S995</accession>
<dbReference type="InterPro" id="IPR014100">
    <property type="entry name" value="GTP-bd_Obg/CgtA"/>
</dbReference>
<evidence type="ECO:0000256" key="6">
    <source>
        <dbReference type="ARBA" id="ARBA00023134"/>
    </source>
</evidence>
<feature type="domain" description="OCT" evidence="9">
    <location>
        <begin position="621"/>
        <end position="701"/>
    </location>
</feature>
<keyword evidence="5" id="KW-0460">Magnesium</keyword>
<dbReference type="Pfam" id="PF09269">
    <property type="entry name" value="DUF1967"/>
    <property type="match status" value="1"/>
</dbReference>
<evidence type="ECO:0000256" key="7">
    <source>
        <dbReference type="SAM" id="MobiDB-lite"/>
    </source>
</evidence>
<evidence type="ECO:0000313" key="11">
    <source>
        <dbReference type="EMBL" id="CAD8698026.1"/>
    </source>
</evidence>
<evidence type="ECO:0000256" key="2">
    <source>
        <dbReference type="ARBA" id="ARBA00007699"/>
    </source>
</evidence>
<dbReference type="EMBL" id="HBFC01001369">
    <property type="protein sequence ID" value="CAD8698026.1"/>
    <property type="molecule type" value="Transcribed_RNA"/>
</dbReference>
<dbReference type="GO" id="GO:0005525">
    <property type="term" value="F:GTP binding"/>
    <property type="evidence" value="ECO:0007669"/>
    <property type="project" value="UniProtKB-KW"/>
</dbReference>
<dbReference type="SUPFAM" id="SSF52540">
    <property type="entry name" value="P-loop containing nucleoside triphosphate hydrolases"/>
    <property type="match status" value="1"/>
</dbReference>
<evidence type="ECO:0000259" key="8">
    <source>
        <dbReference type="PROSITE" id="PS51710"/>
    </source>
</evidence>
<evidence type="ECO:0000256" key="5">
    <source>
        <dbReference type="ARBA" id="ARBA00022842"/>
    </source>
</evidence>
<evidence type="ECO:0000259" key="10">
    <source>
        <dbReference type="PROSITE" id="PS51883"/>
    </source>
</evidence>
<dbReference type="Gene3D" id="3.30.300.350">
    <property type="entry name" value="GTP-binding protein OBG, C-terminal domain"/>
    <property type="match status" value="1"/>
</dbReference>
<feature type="domain" description="OBG-type G" evidence="8">
    <location>
        <begin position="432"/>
        <end position="601"/>
    </location>
</feature>
<dbReference type="GO" id="GO:0000287">
    <property type="term" value="F:magnesium ion binding"/>
    <property type="evidence" value="ECO:0007669"/>
    <property type="project" value="InterPro"/>
</dbReference>
<dbReference type="FunFam" id="2.70.210.12:FF:000001">
    <property type="entry name" value="GTPase Obg"/>
    <property type="match status" value="1"/>
</dbReference>
<evidence type="ECO:0000256" key="4">
    <source>
        <dbReference type="ARBA" id="ARBA00022741"/>
    </source>
</evidence>
<dbReference type="AlphaFoldDB" id="A0A7S0S995"/>
<comment type="cofactor">
    <cofactor evidence="1">
        <name>Mg(2+)</name>
        <dbReference type="ChEBI" id="CHEBI:18420"/>
    </cofactor>
</comment>
<dbReference type="Gene3D" id="3.40.50.300">
    <property type="entry name" value="P-loop containing nucleotide triphosphate hydrolases"/>
    <property type="match status" value="1"/>
</dbReference>
<evidence type="ECO:0000259" key="9">
    <source>
        <dbReference type="PROSITE" id="PS51881"/>
    </source>
</evidence>
<dbReference type="InterPro" id="IPR036346">
    <property type="entry name" value="GTP-bd_prot_GTP1/OBG_C_sf"/>
</dbReference>
<evidence type="ECO:0000256" key="1">
    <source>
        <dbReference type="ARBA" id="ARBA00001946"/>
    </source>
</evidence>
<name>A0A7S0S995_9CHLO</name>
<dbReference type="Pfam" id="PF01018">
    <property type="entry name" value="GTP1_OBG"/>
    <property type="match status" value="1"/>
</dbReference>
<dbReference type="PROSITE" id="PS51710">
    <property type="entry name" value="G_OBG"/>
    <property type="match status" value="1"/>
</dbReference>
<feature type="compositionally biased region" description="Acidic residues" evidence="7">
    <location>
        <begin position="201"/>
        <end position="222"/>
    </location>
</feature>
<dbReference type="CDD" id="cd01898">
    <property type="entry name" value="Obg"/>
    <property type="match status" value="1"/>
</dbReference>
<keyword evidence="4" id="KW-0547">Nucleotide-binding</keyword>
<feature type="compositionally biased region" description="Polar residues" evidence="7">
    <location>
        <begin position="722"/>
        <end position="733"/>
    </location>
</feature>
<feature type="region of interest" description="Disordered" evidence="7">
    <location>
        <begin position="712"/>
        <end position="733"/>
    </location>
</feature>
<feature type="domain" description="Obg" evidence="10">
    <location>
        <begin position="274"/>
        <end position="431"/>
    </location>
</feature>
<dbReference type="GO" id="GO:0005739">
    <property type="term" value="C:mitochondrion"/>
    <property type="evidence" value="ECO:0007669"/>
    <property type="project" value="TreeGrafter"/>
</dbReference>
<keyword evidence="6" id="KW-0342">GTP-binding</keyword>
<dbReference type="PRINTS" id="PR00326">
    <property type="entry name" value="GTP1OBG"/>
</dbReference>
<sequence>MSTGSMMSAAGCRGATLLGSRRSIAPLPLAAAPPCRGTRRANAFQVVRAGRGRAKKSASPIKGGRSKKKAGGGGGGGTSTATVQPVQKFGPADPSQASSVGPVAQATQATTLAEILAQDLPMRIIKPTGEISGSGGGSVRGGGDGGGSWADALAEYRTDSAAKETARNRARAEVLGEEESFFEVGDGSNIVAFGAGQAAVDGEEDEEDSGEDGWTEEDEGEEDEAFAAGVRSMEMRYRQGQAQGAVEFDMGEDDDGYLDGGDDAPRERGLPTEMRCFDTAKIFIKAGDGGRGMVAFRREAFVAQGGPYGGNGGNGGAIYFEADESINSLVGFRKKVHHRAAHGGNGGGKKMQGSNAIDRTVLVPPGTIVRDNQGRVLAEMFAHGHREMIVPGGRGGRGNASFKTAKNKAPQIAENGEVGQEIWVEMELKLVADVGIIGVPNAGKSTLLASVSNAKPKIADYPFTTIVPNLGVVERDFERIVFADIPGLLEGASEGIGLGFEFLRHVKRTRMLVHVLDCTSEHVLEEYDAIRNELFLFDEEVGDKPELVALNKVDVGEEAAARALELQRKFKEERGVDAHVISAIMGQGTSELVDAVKAVWLALPAPDYEAEAKAAAARRVERPADGKSLDDFTVTDTPYAFVIEGAAIERFVQMTNWDYFESFKRFARVLQMSGVERAVNDAGAGEGDRVVIGKYEFEWSGDKREKALFDSWKAKQDEKPAGTTQQGSRHWPH</sequence>
<evidence type="ECO:0000256" key="3">
    <source>
        <dbReference type="ARBA" id="ARBA00022723"/>
    </source>
</evidence>
<feature type="region of interest" description="Disordered" evidence="7">
    <location>
        <begin position="47"/>
        <end position="103"/>
    </location>
</feature>
<dbReference type="InterPro" id="IPR006074">
    <property type="entry name" value="GTP1-OBG_CS"/>
</dbReference>
<protein>
    <submittedName>
        <fullName evidence="11">Uncharacterized protein</fullName>
    </submittedName>
</protein>
<dbReference type="PROSITE" id="PS51881">
    <property type="entry name" value="OCT"/>
    <property type="match status" value="1"/>
</dbReference>
<dbReference type="GO" id="GO:0042254">
    <property type="term" value="P:ribosome biogenesis"/>
    <property type="evidence" value="ECO:0007669"/>
    <property type="project" value="UniProtKB-UniRule"/>
</dbReference>
<dbReference type="PROSITE" id="PS51883">
    <property type="entry name" value="OBG"/>
    <property type="match status" value="1"/>
</dbReference>
<dbReference type="SUPFAM" id="SSF82051">
    <property type="entry name" value="Obg GTP-binding protein N-terminal domain"/>
    <property type="match status" value="1"/>
</dbReference>